<proteinExistence type="predicted"/>
<dbReference type="EMBL" id="LAZR01019957">
    <property type="protein sequence ID" value="KKL90637.1"/>
    <property type="molecule type" value="Genomic_DNA"/>
</dbReference>
<dbReference type="AlphaFoldDB" id="A0A0F9IU45"/>
<organism evidence="2">
    <name type="scientific">marine sediment metagenome</name>
    <dbReference type="NCBI Taxonomy" id="412755"/>
    <lineage>
        <taxon>unclassified sequences</taxon>
        <taxon>metagenomes</taxon>
        <taxon>ecological metagenomes</taxon>
    </lineage>
</organism>
<keyword evidence="1" id="KW-1133">Transmembrane helix</keyword>
<name>A0A0F9IU45_9ZZZZ</name>
<protein>
    <submittedName>
        <fullName evidence="2">Uncharacterized protein</fullName>
    </submittedName>
</protein>
<accession>A0A0F9IU45</accession>
<comment type="caution">
    <text evidence="2">The sequence shown here is derived from an EMBL/GenBank/DDBJ whole genome shotgun (WGS) entry which is preliminary data.</text>
</comment>
<keyword evidence="1" id="KW-0812">Transmembrane</keyword>
<reference evidence="2" key="1">
    <citation type="journal article" date="2015" name="Nature">
        <title>Complex archaea that bridge the gap between prokaryotes and eukaryotes.</title>
        <authorList>
            <person name="Spang A."/>
            <person name="Saw J.H."/>
            <person name="Jorgensen S.L."/>
            <person name="Zaremba-Niedzwiedzka K."/>
            <person name="Martijn J."/>
            <person name="Lind A.E."/>
            <person name="van Eijk R."/>
            <person name="Schleper C."/>
            <person name="Guy L."/>
            <person name="Ettema T.J."/>
        </authorList>
    </citation>
    <scope>NUCLEOTIDE SEQUENCE</scope>
</reference>
<gene>
    <name evidence="2" type="ORF">LCGC14_1902700</name>
</gene>
<sequence length="84" mass="10045">MKNRDYAHIKQSLLLEMHGNIKVVMSELKIMNGQVKEIKREQIDHERDAVGYRRKIDKLWTIMHTVCWIIFILTGSGILWRFYG</sequence>
<evidence type="ECO:0000313" key="2">
    <source>
        <dbReference type="EMBL" id="KKL90637.1"/>
    </source>
</evidence>
<evidence type="ECO:0000256" key="1">
    <source>
        <dbReference type="SAM" id="Phobius"/>
    </source>
</evidence>
<feature type="transmembrane region" description="Helical" evidence="1">
    <location>
        <begin position="62"/>
        <end position="83"/>
    </location>
</feature>
<keyword evidence="1" id="KW-0472">Membrane</keyword>